<comment type="caution">
    <text evidence="1">The sequence shown here is derived from an EMBL/GenBank/DDBJ whole genome shotgun (WGS) entry which is preliminary data.</text>
</comment>
<proteinExistence type="predicted"/>
<gene>
    <name evidence="1" type="ORF">B0I00_3134</name>
</gene>
<dbReference type="AlphaFoldDB" id="A0A2N0H428"/>
<organism evidence="1 2">
    <name type="scientific">Novosphingobium kunmingense</name>
    <dbReference type="NCBI Taxonomy" id="1211806"/>
    <lineage>
        <taxon>Bacteria</taxon>
        <taxon>Pseudomonadati</taxon>
        <taxon>Pseudomonadota</taxon>
        <taxon>Alphaproteobacteria</taxon>
        <taxon>Sphingomonadales</taxon>
        <taxon>Sphingomonadaceae</taxon>
        <taxon>Novosphingobium</taxon>
    </lineage>
</organism>
<dbReference type="EMBL" id="PHUF01000006">
    <property type="protein sequence ID" value="PKB13693.1"/>
    <property type="molecule type" value="Genomic_DNA"/>
</dbReference>
<protein>
    <submittedName>
        <fullName evidence="1">Uncharacterized protein</fullName>
    </submittedName>
</protein>
<accession>A0A2N0H428</accession>
<reference evidence="1 2" key="1">
    <citation type="submission" date="2017-11" db="EMBL/GenBank/DDBJ databases">
        <title>Genomic Encyclopedia of Type Strains, Phase III (KMG-III): the genomes of soil and plant-associated and newly described type strains.</title>
        <authorList>
            <person name="Whitman W."/>
        </authorList>
    </citation>
    <scope>NUCLEOTIDE SEQUENCE [LARGE SCALE GENOMIC DNA]</scope>
    <source>
        <strain evidence="1 2">CGMCC 1.12274</strain>
    </source>
</reference>
<name>A0A2N0H428_9SPHN</name>
<dbReference type="Proteomes" id="UP000232587">
    <property type="component" value="Unassembled WGS sequence"/>
</dbReference>
<sequence length="49" mass="5346">MTYGASISNAALTRWRAKASLPILNLDGPRPEHWGLLRADIVRLATSAN</sequence>
<evidence type="ECO:0000313" key="2">
    <source>
        <dbReference type="Proteomes" id="UP000232587"/>
    </source>
</evidence>
<keyword evidence="2" id="KW-1185">Reference proteome</keyword>
<evidence type="ECO:0000313" key="1">
    <source>
        <dbReference type="EMBL" id="PKB13693.1"/>
    </source>
</evidence>